<proteinExistence type="predicted"/>
<reference evidence="2 3" key="1">
    <citation type="submission" date="2020-08" db="EMBL/GenBank/DDBJ databases">
        <title>Genomic Encyclopedia of Type Strains, Phase IV (KMG-IV): sequencing the most valuable type-strain genomes for metagenomic binning, comparative biology and taxonomic classification.</title>
        <authorList>
            <person name="Goeker M."/>
        </authorList>
    </citation>
    <scope>NUCLEOTIDE SEQUENCE [LARGE SCALE GENOMIC DNA]</scope>
    <source>
        <strain evidence="2 3">DSM 23562</strain>
    </source>
</reference>
<dbReference type="SUPFAM" id="SSF52141">
    <property type="entry name" value="Uracil-DNA glycosylase-like"/>
    <property type="match status" value="1"/>
</dbReference>
<dbReference type="CDD" id="cd10033">
    <property type="entry name" value="UDG_like"/>
    <property type="match status" value="1"/>
</dbReference>
<dbReference type="Pfam" id="PF03167">
    <property type="entry name" value="UDG"/>
    <property type="match status" value="1"/>
</dbReference>
<dbReference type="Gene3D" id="3.40.470.10">
    <property type="entry name" value="Uracil-DNA glycosylase-like domain"/>
    <property type="match status" value="1"/>
</dbReference>
<dbReference type="SMART" id="SM00986">
    <property type="entry name" value="UDG"/>
    <property type="match status" value="1"/>
</dbReference>
<feature type="domain" description="Uracil-DNA glycosylase-like" evidence="1">
    <location>
        <begin position="28"/>
        <end position="184"/>
    </location>
</feature>
<name>A0A7W9SRL1_ARMRO</name>
<dbReference type="EMBL" id="JACHGW010000002">
    <property type="protein sequence ID" value="MBB6050699.1"/>
    <property type="molecule type" value="Genomic_DNA"/>
</dbReference>
<dbReference type="Proteomes" id="UP000520814">
    <property type="component" value="Unassembled WGS sequence"/>
</dbReference>
<evidence type="ECO:0000313" key="2">
    <source>
        <dbReference type="EMBL" id="MBB6050699.1"/>
    </source>
</evidence>
<dbReference type="InterPro" id="IPR047124">
    <property type="entry name" value="HI_0220.2"/>
</dbReference>
<dbReference type="PANTHER" id="PTHR42160:SF1">
    <property type="entry name" value="URACIL-DNA GLYCOSYLASE SUPERFAMILY PROTEIN"/>
    <property type="match status" value="1"/>
</dbReference>
<sequence length="198" mass="22082">MTPLDVLLTDVRACTLCAEHLPHGPRPVLQCHSDAKILIVGQAPGRRVHASGIPFDDPSGERLRDWLGITPAVFYDPHQIALLPMGFCYPGTSKSGDLPPRPECAPAWRKKLLAHLPNLQLTLVIGQYAMAYHLPTVRGSVTEIVQGWRDHWPSVVPLPHPSPRNNLWLRRNPWFDEDIVPALRLRVAEVLGINASIF</sequence>
<dbReference type="SMART" id="SM00987">
    <property type="entry name" value="UreE_C"/>
    <property type="match status" value="1"/>
</dbReference>
<evidence type="ECO:0000313" key="3">
    <source>
        <dbReference type="Proteomes" id="UP000520814"/>
    </source>
</evidence>
<dbReference type="AlphaFoldDB" id="A0A7W9SRL1"/>
<keyword evidence="3" id="KW-1185">Reference proteome</keyword>
<dbReference type="RefSeq" id="WP_184196140.1">
    <property type="nucleotide sequence ID" value="NZ_JACHGW010000002.1"/>
</dbReference>
<gene>
    <name evidence="2" type="ORF">HNQ39_002490</name>
</gene>
<accession>A0A7W9SRL1</accession>
<evidence type="ECO:0000259" key="1">
    <source>
        <dbReference type="SMART" id="SM00986"/>
    </source>
</evidence>
<dbReference type="InterPro" id="IPR005122">
    <property type="entry name" value="Uracil-DNA_glycosylase-like"/>
</dbReference>
<dbReference type="PANTHER" id="PTHR42160">
    <property type="entry name" value="URACIL-DNA GLYCOSYLASE SUPERFAMILY PROTEIN"/>
    <property type="match status" value="1"/>
</dbReference>
<dbReference type="InterPro" id="IPR036895">
    <property type="entry name" value="Uracil-DNA_glycosylase-like_sf"/>
</dbReference>
<protein>
    <submittedName>
        <fullName evidence="2">Uracil-DNA glycosylase</fullName>
    </submittedName>
</protein>
<organism evidence="2 3">
    <name type="scientific">Armatimonas rosea</name>
    <dbReference type="NCBI Taxonomy" id="685828"/>
    <lineage>
        <taxon>Bacteria</taxon>
        <taxon>Bacillati</taxon>
        <taxon>Armatimonadota</taxon>
        <taxon>Armatimonadia</taxon>
        <taxon>Armatimonadales</taxon>
        <taxon>Armatimonadaceae</taxon>
        <taxon>Armatimonas</taxon>
    </lineage>
</organism>
<comment type="caution">
    <text evidence="2">The sequence shown here is derived from an EMBL/GenBank/DDBJ whole genome shotgun (WGS) entry which is preliminary data.</text>
</comment>